<name>A0A8S1LB77_PARPR</name>
<proteinExistence type="predicted"/>
<organism evidence="1 2">
    <name type="scientific">Paramecium primaurelia</name>
    <dbReference type="NCBI Taxonomy" id="5886"/>
    <lineage>
        <taxon>Eukaryota</taxon>
        <taxon>Sar</taxon>
        <taxon>Alveolata</taxon>
        <taxon>Ciliophora</taxon>
        <taxon>Intramacronucleata</taxon>
        <taxon>Oligohymenophorea</taxon>
        <taxon>Peniculida</taxon>
        <taxon>Parameciidae</taxon>
        <taxon>Paramecium</taxon>
    </lineage>
</organism>
<protein>
    <submittedName>
        <fullName evidence="1">Uncharacterized protein</fullName>
    </submittedName>
</protein>
<sequence length="160" mass="19029">MLQRKIFVPSKRKQQKESLEQDDFYFESNFEAVEMEEITSMLAKRLKFENCEEGLNDSLKFKRCCFSDDKFISCNQGLEILTQQQEISLIPNEKHSTKQVNQLKCGERRCIQLKNIAEFKHLRTGEINYLEFIGFPEAQKKLKFKKKKGINKITKKIYKF</sequence>
<reference evidence="1" key="1">
    <citation type="submission" date="2021-01" db="EMBL/GenBank/DDBJ databases">
        <authorList>
            <consortium name="Genoscope - CEA"/>
            <person name="William W."/>
        </authorList>
    </citation>
    <scope>NUCLEOTIDE SEQUENCE</scope>
</reference>
<dbReference type="AlphaFoldDB" id="A0A8S1LB77"/>
<keyword evidence="2" id="KW-1185">Reference proteome</keyword>
<evidence type="ECO:0000313" key="1">
    <source>
        <dbReference type="EMBL" id="CAD8063455.1"/>
    </source>
</evidence>
<comment type="caution">
    <text evidence="1">The sequence shown here is derived from an EMBL/GenBank/DDBJ whole genome shotgun (WGS) entry which is preliminary data.</text>
</comment>
<dbReference type="EMBL" id="CAJJDM010000033">
    <property type="protein sequence ID" value="CAD8063455.1"/>
    <property type="molecule type" value="Genomic_DNA"/>
</dbReference>
<accession>A0A8S1LB77</accession>
<dbReference type="Proteomes" id="UP000688137">
    <property type="component" value="Unassembled WGS sequence"/>
</dbReference>
<dbReference type="OMA" id="NCEEGLN"/>
<gene>
    <name evidence="1" type="ORF">PPRIM_AZ9-3.1.T0340331</name>
</gene>
<evidence type="ECO:0000313" key="2">
    <source>
        <dbReference type="Proteomes" id="UP000688137"/>
    </source>
</evidence>